<sequence>SILLQSTPSYEATGLPQVPHRMPKMQGEKSQGLTQASMCDEKRPCSACVRHEVLCSLSDSPPDAGTAQTVEQSFTRPSSTKARSRHAKASFLSVHTYLV</sequence>
<feature type="region of interest" description="Disordered" evidence="1">
    <location>
        <begin position="59"/>
        <end position="85"/>
    </location>
</feature>
<evidence type="ECO:0000313" key="2">
    <source>
        <dbReference type="EMBL" id="TXB97489.1"/>
    </source>
</evidence>
<proteinExistence type="predicted"/>
<dbReference type="Proteomes" id="UP000321331">
    <property type="component" value="Unassembled WGS sequence"/>
</dbReference>
<accession>A0A5C6SG02</accession>
<evidence type="ECO:0000256" key="1">
    <source>
        <dbReference type="SAM" id="MobiDB-lite"/>
    </source>
</evidence>
<protein>
    <recommendedName>
        <fullName evidence="4">Zn(2)-C6 fungal-type domain-containing protein</fullName>
    </recommendedName>
</protein>
<name>A0A5C6SG02_FUSOC</name>
<reference evidence="2 3" key="1">
    <citation type="submission" date="2019-07" db="EMBL/GenBank/DDBJ databases">
        <title>The First High-Quality Draft Genome Sequence of the Causal Agent of the Current Panama Disease Epidemic.</title>
        <authorList>
            <person name="Warmington R.J."/>
            <person name="Kay W."/>
            <person name="Jeffries A."/>
            <person name="Bebber D."/>
            <person name="Moore K."/>
            <person name="Studholme D.J."/>
        </authorList>
    </citation>
    <scope>NUCLEOTIDE SEQUENCE [LARGE SCALE GENOMIC DNA]</scope>
    <source>
        <strain evidence="2 3">TR4</strain>
    </source>
</reference>
<feature type="compositionally biased region" description="Polar residues" evidence="1">
    <location>
        <begin position="1"/>
        <end position="10"/>
    </location>
</feature>
<evidence type="ECO:0008006" key="4">
    <source>
        <dbReference type="Google" id="ProtNLM"/>
    </source>
</evidence>
<feature type="non-terminal residue" evidence="2">
    <location>
        <position position="1"/>
    </location>
</feature>
<comment type="caution">
    <text evidence="2">The sequence shown here is derived from an EMBL/GenBank/DDBJ whole genome shotgun (WGS) entry which is preliminary data.</text>
</comment>
<gene>
    <name evidence="2" type="ORF">FocTR4_00011205</name>
</gene>
<dbReference type="EMBL" id="VMNF01000014">
    <property type="protein sequence ID" value="TXB97489.1"/>
    <property type="molecule type" value="Genomic_DNA"/>
</dbReference>
<evidence type="ECO:0000313" key="3">
    <source>
        <dbReference type="Proteomes" id="UP000321331"/>
    </source>
</evidence>
<dbReference type="AlphaFoldDB" id="A0A5C6SG02"/>
<feature type="region of interest" description="Disordered" evidence="1">
    <location>
        <begin position="1"/>
        <end position="35"/>
    </location>
</feature>
<organism evidence="2 3">
    <name type="scientific">Fusarium oxysporum f. sp. cubense</name>
    <dbReference type="NCBI Taxonomy" id="61366"/>
    <lineage>
        <taxon>Eukaryota</taxon>
        <taxon>Fungi</taxon>
        <taxon>Dikarya</taxon>
        <taxon>Ascomycota</taxon>
        <taxon>Pezizomycotina</taxon>
        <taxon>Sordariomycetes</taxon>
        <taxon>Hypocreomycetidae</taxon>
        <taxon>Hypocreales</taxon>
        <taxon>Nectriaceae</taxon>
        <taxon>Fusarium</taxon>
        <taxon>Fusarium oxysporum species complex</taxon>
    </lineage>
</organism>
<feature type="compositionally biased region" description="Polar residues" evidence="1">
    <location>
        <begin position="66"/>
        <end position="81"/>
    </location>
</feature>